<dbReference type="EMBL" id="MTHB01000029">
    <property type="protein sequence ID" value="OXC79832.1"/>
    <property type="molecule type" value="Genomic_DNA"/>
</dbReference>
<dbReference type="Proteomes" id="UP000214720">
    <property type="component" value="Unassembled WGS sequence"/>
</dbReference>
<proteinExistence type="predicted"/>
<accession>A0A226X8N2</accession>
<evidence type="ECO:0000313" key="1">
    <source>
        <dbReference type="EMBL" id="OXC79832.1"/>
    </source>
</evidence>
<name>A0A226X8N2_CABSO</name>
<evidence type="ECO:0000313" key="2">
    <source>
        <dbReference type="Proteomes" id="UP000214720"/>
    </source>
</evidence>
<gene>
    <name evidence="1" type="ORF">BSU04_04660</name>
</gene>
<protein>
    <submittedName>
        <fullName evidence="1">Threonine dehydratase, catabolic</fullName>
    </submittedName>
</protein>
<reference evidence="2" key="1">
    <citation type="submission" date="2017-01" db="EMBL/GenBank/DDBJ databases">
        <title>Genome Analysis of Deinococcus marmoris KOPRI26562.</title>
        <authorList>
            <person name="Kim J.H."/>
            <person name="Oh H.-M."/>
        </authorList>
    </citation>
    <scope>NUCLEOTIDE SEQUENCE [LARGE SCALE GENOMIC DNA]</scope>
    <source>
        <strain evidence="2">PAMC 26633</strain>
    </source>
</reference>
<comment type="caution">
    <text evidence="1">The sequence shown here is derived from an EMBL/GenBank/DDBJ whole genome shotgun (WGS) entry which is preliminary data.</text>
</comment>
<dbReference type="AlphaFoldDB" id="A0A226X8N2"/>
<sequence length="17" mass="1879">MTGRRRQAPAVSIELGH</sequence>
<organism evidence="1 2">
    <name type="scientific">Caballeronia sordidicola</name>
    <name type="common">Burkholderia sordidicola</name>
    <dbReference type="NCBI Taxonomy" id="196367"/>
    <lineage>
        <taxon>Bacteria</taxon>
        <taxon>Pseudomonadati</taxon>
        <taxon>Pseudomonadota</taxon>
        <taxon>Betaproteobacteria</taxon>
        <taxon>Burkholderiales</taxon>
        <taxon>Burkholderiaceae</taxon>
        <taxon>Caballeronia</taxon>
    </lineage>
</organism>